<dbReference type="Proteomes" id="UP001501444">
    <property type="component" value="Unassembled WGS sequence"/>
</dbReference>
<evidence type="ECO:0000313" key="1">
    <source>
        <dbReference type="EMBL" id="GAA2331870.1"/>
    </source>
</evidence>
<name>A0ABN3FJR4_9ACTN</name>
<dbReference type="EMBL" id="BAAARV010000006">
    <property type="protein sequence ID" value="GAA2331870.1"/>
    <property type="molecule type" value="Genomic_DNA"/>
</dbReference>
<evidence type="ECO:0008006" key="3">
    <source>
        <dbReference type="Google" id="ProtNLM"/>
    </source>
</evidence>
<comment type="caution">
    <text evidence="1">The sequence shown here is derived from an EMBL/GenBank/DDBJ whole genome shotgun (WGS) entry which is preliminary data.</text>
</comment>
<accession>A0ABN3FJR4</accession>
<reference evidence="1 2" key="1">
    <citation type="journal article" date="2019" name="Int. J. Syst. Evol. Microbiol.">
        <title>The Global Catalogue of Microorganisms (GCM) 10K type strain sequencing project: providing services to taxonomists for standard genome sequencing and annotation.</title>
        <authorList>
            <consortium name="The Broad Institute Genomics Platform"/>
            <consortium name="The Broad Institute Genome Sequencing Center for Infectious Disease"/>
            <person name="Wu L."/>
            <person name="Ma J."/>
        </authorList>
    </citation>
    <scope>NUCLEOTIDE SEQUENCE [LARGE SCALE GENOMIC DNA]</scope>
    <source>
        <strain evidence="1 2">JCM 3272</strain>
    </source>
</reference>
<proteinExistence type="predicted"/>
<evidence type="ECO:0000313" key="2">
    <source>
        <dbReference type="Proteomes" id="UP001501444"/>
    </source>
</evidence>
<protein>
    <recommendedName>
        <fullName evidence="3">J domain-containing protein</fullName>
    </recommendedName>
</protein>
<organism evidence="1 2">
    <name type="scientific">Dactylosporangium salmoneum</name>
    <dbReference type="NCBI Taxonomy" id="53361"/>
    <lineage>
        <taxon>Bacteria</taxon>
        <taxon>Bacillati</taxon>
        <taxon>Actinomycetota</taxon>
        <taxon>Actinomycetes</taxon>
        <taxon>Micromonosporales</taxon>
        <taxon>Micromonosporaceae</taxon>
        <taxon>Dactylosporangium</taxon>
    </lineage>
</organism>
<gene>
    <name evidence="1" type="ORF">GCM10010170_010630</name>
</gene>
<keyword evidence="2" id="KW-1185">Reference proteome</keyword>
<sequence>MEAVNDELQRQARRRAFIRAHHPDRGGDAAVFIAGLAAFDGPAAPPISRRVRVIVVRHRPLLVRLLRILARRRRPTRVR</sequence>